<organism evidence="2 3">
    <name type="scientific">Plakobranchus ocellatus</name>
    <dbReference type="NCBI Taxonomy" id="259542"/>
    <lineage>
        <taxon>Eukaryota</taxon>
        <taxon>Metazoa</taxon>
        <taxon>Spiralia</taxon>
        <taxon>Lophotrochozoa</taxon>
        <taxon>Mollusca</taxon>
        <taxon>Gastropoda</taxon>
        <taxon>Heterobranchia</taxon>
        <taxon>Euthyneura</taxon>
        <taxon>Panpulmonata</taxon>
        <taxon>Sacoglossa</taxon>
        <taxon>Placobranchoidea</taxon>
        <taxon>Plakobranchidae</taxon>
        <taxon>Plakobranchus</taxon>
    </lineage>
</organism>
<evidence type="ECO:0000313" key="2">
    <source>
        <dbReference type="EMBL" id="GFO20461.1"/>
    </source>
</evidence>
<feature type="region of interest" description="Disordered" evidence="1">
    <location>
        <begin position="49"/>
        <end position="75"/>
    </location>
</feature>
<proteinExistence type="predicted"/>
<gene>
    <name evidence="2" type="ORF">PoB_004696600</name>
</gene>
<sequence length="116" mass="12343">MPVLSADKFGPMRRNFCLVSPGFSPPCCSAGSLPCQACGRPDAPPIKLIPGHTLMPAEGSRTQQKQGRPPPNQMYPVGRVIDEAVAMTVIGSWPGPQVATAPCRPGSSRFQMLEIL</sequence>
<protein>
    <submittedName>
        <fullName evidence="2">Uncharacterized protein</fullName>
    </submittedName>
</protein>
<name>A0AAV4BN76_9GAST</name>
<comment type="caution">
    <text evidence="2">The sequence shown here is derived from an EMBL/GenBank/DDBJ whole genome shotgun (WGS) entry which is preliminary data.</text>
</comment>
<evidence type="ECO:0000313" key="3">
    <source>
        <dbReference type="Proteomes" id="UP000735302"/>
    </source>
</evidence>
<keyword evidence="3" id="KW-1185">Reference proteome</keyword>
<reference evidence="2 3" key="1">
    <citation type="journal article" date="2021" name="Elife">
        <title>Chloroplast acquisition without the gene transfer in kleptoplastic sea slugs, Plakobranchus ocellatus.</title>
        <authorList>
            <person name="Maeda T."/>
            <person name="Takahashi S."/>
            <person name="Yoshida T."/>
            <person name="Shimamura S."/>
            <person name="Takaki Y."/>
            <person name="Nagai Y."/>
            <person name="Toyoda A."/>
            <person name="Suzuki Y."/>
            <person name="Arimoto A."/>
            <person name="Ishii H."/>
            <person name="Satoh N."/>
            <person name="Nishiyama T."/>
            <person name="Hasebe M."/>
            <person name="Maruyama T."/>
            <person name="Minagawa J."/>
            <person name="Obokata J."/>
            <person name="Shigenobu S."/>
        </authorList>
    </citation>
    <scope>NUCLEOTIDE SEQUENCE [LARGE SCALE GENOMIC DNA]</scope>
</reference>
<evidence type="ECO:0000256" key="1">
    <source>
        <dbReference type="SAM" id="MobiDB-lite"/>
    </source>
</evidence>
<accession>A0AAV4BN76</accession>
<dbReference type="AlphaFoldDB" id="A0AAV4BN76"/>
<dbReference type="EMBL" id="BLXT01005154">
    <property type="protein sequence ID" value="GFO20461.1"/>
    <property type="molecule type" value="Genomic_DNA"/>
</dbReference>
<dbReference type="Proteomes" id="UP000735302">
    <property type="component" value="Unassembled WGS sequence"/>
</dbReference>